<feature type="region of interest" description="Disordered" evidence="13">
    <location>
        <begin position="1"/>
        <end position="74"/>
    </location>
</feature>
<dbReference type="EC" id="3.6.4.13" evidence="3"/>
<dbReference type="InterPro" id="IPR001650">
    <property type="entry name" value="Helicase_C-like"/>
</dbReference>
<evidence type="ECO:0000259" key="15">
    <source>
        <dbReference type="PROSITE" id="PS51194"/>
    </source>
</evidence>
<evidence type="ECO:0000256" key="7">
    <source>
        <dbReference type="ARBA" id="ARBA00022801"/>
    </source>
</evidence>
<name>A0A1Y2BNE2_9FUNG</name>
<dbReference type="GO" id="GO:0003676">
    <property type="term" value="F:nucleic acid binding"/>
    <property type="evidence" value="ECO:0007669"/>
    <property type="project" value="InterPro"/>
</dbReference>
<feature type="compositionally biased region" description="Basic residues" evidence="13">
    <location>
        <begin position="35"/>
        <end position="45"/>
    </location>
</feature>
<dbReference type="Gene3D" id="3.40.50.300">
    <property type="entry name" value="P-loop containing nucleotide triphosphate hydrolases"/>
    <property type="match status" value="2"/>
</dbReference>
<accession>A0A1Y2BNE2</accession>
<dbReference type="InterPro" id="IPR000629">
    <property type="entry name" value="RNA-helicase_DEAD-box_CS"/>
</dbReference>
<comment type="similarity">
    <text evidence="2">Belongs to the DEAD box helicase family. DDX5/DBP2 subfamily.</text>
</comment>
<feature type="domain" description="Helicase C-terminal" evidence="15">
    <location>
        <begin position="360"/>
        <end position="524"/>
    </location>
</feature>
<evidence type="ECO:0000256" key="12">
    <source>
        <dbReference type="RuleBase" id="RU000492"/>
    </source>
</evidence>
<dbReference type="InterPro" id="IPR027417">
    <property type="entry name" value="P-loop_NTPase"/>
</dbReference>
<dbReference type="GO" id="GO:0000464">
    <property type="term" value="P:endonucleolytic cleavage in ITS1 upstream of 5.8S rRNA from tricistronic rRNA transcript (SSU-rRNA, 5.8S rRNA, LSU-rRNA)"/>
    <property type="evidence" value="ECO:0007669"/>
    <property type="project" value="EnsemblFungi"/>
</dbReference>
<dbReference type="GO" id="GO:0005524">
    <property type="term" value="F:ATP binding"/>
    <property type="evidence" value="ECO:0007669"/>
    <property type="project" value="UniProtKB-KW"/>
</dbReference>
<dbReference type="AlphaFoldDB" id="A0A1Y2BNE2"/>
<dbReference type="GO" id="GO:0005730">
    <property type="term" value="C:nucleolus"/>
    <property type="evidence" value="ECO:0007669"/>
    <property type="project" value="EnsemblFungi"/>
</dbReference>
<evidence type="ECO:0000256" key="6">
    <source>
        <dbReference type="ARBA" id="ARBA00022741"/>
    </source>
</evidence>
<comment type="subcellular location">
    <subcellularLocation>
        <location evidence="1">Nucleus</location>
        <location evidence="1">Nucleolus</location>
    </subcellularLocation>
</comment>
<feature type="domain" description="Helicase ATP-binding" evidence="14">
    <location>
        <begin position="167"/>
        <end position="348"/>
    </location>
</feature>
<keyword evidence="7 12" id="KW-0378">Hydrolase</keyword>
<dbReference type="PROSITE" id="PS51194">
    <property type="entry name" value="HELICASE_CTER"/>
    <property type="match status" value="1"/>
</dbReference>
<dbReference type="InterPro" id="IPR014001">
    <property type="entry name" value="Helicase_ATP-bd"/>
</dbReference>
<dbReference type="CDD" id="cd00268">
    <property type="entry name" value="DEADc"/>
    <property type="match status" value="1"/>
</dbReference>
<dbReference type="STRING" id="329046.A0A1Y2BNE2"/>
<sequence>MGNEELKVKKKKKKSEDTEAVPEAASEVQTETKPKKDKKDKKNKKEKREQEPELDQDSSDQPKKKKSKLTSDSTDLSKFVDSAAKASDAKPASAKGVWKYKQSDETSAISDAAVKAFLDENSIAIGNLDNPEAAKPIMQFKAANFPEKMTKILCEFPKPTFIQSVTWPPILLGRDLVGIAATGSGKTIAFGIPAMLYIMNKLASTKVSGSPKHKIQALIMSPTRELAMQIQDTFEKFSGATGLTSVCIYGGASKYDQKMLLRSGPDIVVATPGRLIDFMGDAECDLSDVGFFVLDEADRMLDLGFEPNIKEIAAAIKNKERQTVMFSATWPQSVMNLSAKYLKNPVHITVGSKDLSANQNIEQRVEVLADNRAKESKLLTLLKDYHKSRKNRIMIFALYKKEAARLEEFVRRQGYNANALHGDMTQDKRSAAIQSFKDGTCPLLIATDVAARGIDIPNVEYVINYTYPLTTEDYCHRIGRTGRAGNKGIAHTFFTVLDKAHSGALINVLKQAKQKVPEELMKFGTTVKKKLDSNYGAFVKDIDPTVKATKITFGDDDD</sequence>
<comment type="caution">
    <text evidence="16">The sequence shown here is derived from an EMBL/GenBank/DDBJ whole genome shotgun (WGS) entry which is preliminary data.</text>
</comment>
<dbReference type="InterPro" id="IPR011545">
    <property type="entry name" value="DEAD/DEAH_box_helicase_dom"/>
</dbReference>
<evidence type="ECO:0000256" key="1">
    <source>
        <dbReference type="ARBA" id="ARBA00004604"/>
    </source>
</evidence>
<evidence type="ECO:0000256" key="2">
    <source>
        <dbReference type="ARBA" id="ARBA00009334"/>
    </source>
</evidence>
<dbReference type="OrthoDB" id="196131at2759"/>
<dbReference type="Pfam" id="PF00271">
    <property type="entry name" value="Helicase_C"/>
    <property type="match status" value="1"/>
</dbReference>
<dbReference type="SUPFAM" id="SSF52540">
    <property type="entry name" value="P-loop containing nucleoside triphosphate hydrolases"/>
    <property type="match status" value="1"/>
</dbReference>
<keyword evidence="17" id="KW-1185">Reference proteome</keyword>
<evidence type="ECO:0000256" key="10">
    <source>
        <dbReference type="ARBA" id="ARBA00023242"/>
    </source>
</evidence>
<reference evidence="16 17" key="1">
    <citation type="submission" date="2016-07" db="EMBL/GenBank/DDBJ databases">
        <title>Pervasive Adenine N6-methylation of Active Genes in Fungi.</title>
        <authorList>
            <consortium name="DOE Joint Genome Institute"/>
            <person name="Mondo S.J."/>
            <person name="Dannebaum R.O."/>
            <person name="Kuo R.C."/>
            <person name="Labutti K."/>
            <person name="Haridas S."/>
            <person name="Kuo A."/>
            <person name="Salamov A."/>
            <person name="Ahrendt S.R."/>
            <person name="Lipzen A."/>
            <person name="Sullivan W."/>
            <person name="Andreopoulos W.B."/>
            <person name="Clum A."/>
            <person name="Lindquist E."/>
            <person name="Daum C."/>
            <person name="Ramamoorthy G.K."/>
            <person name="Gryganskyi A."/>
            <person name="Culley D."/>
            <person name="Magnuson J.K."/>
            <person name="James T.Y."/>
            <person name="O'Malley M.A."/>
            <person name="Stajich J.E."/>
            <person name="Spatafora J.W."/>
            <person name="Visel A."/>
            <person name="Grigoriev I.V."/>
        </authorList>
    </citation>
    <scope>NUCLEOTIDE SEQUENCE [LARGE SCALE GENOMIC DNA]</scope>
    <source>
        <strain evidence="16 17">JEL800</strain>
    </source>
</reference>
<keyword evidence="4" id="KW-0690">Ribosome biogenesis</keyword>
<dbReference type="GO" id="GO:0030687">
    <property type="term" value="C:preribosome, large subunit precursor"/>
    <property type="evidence" value="ECO:0007669"/>
    <property type="project" value="EnsemblFungi"/>
</dbReference>
<proteinExistence type="inferred from homology"/>
<dbReference type="SMART" id="SM00490">
    <property type="entry name" value="HELICc"/>
    <property type="match status" value="1"/>
</dbReference>
<dbReference type="SMART" id="SM00487">
    <property type="entry name" value="DEXDc"/>
    <property type="match status" value="1"/>
</dbReference>
<dbReference type="PANTHER" id="PTHR47958">
    <property type="entry name" value="ATP-DEPENDENT RNA HELICASE DBP3"/>
    <property type="match status" value="1"/>
</dbReference>
<evidence type="ECO:0000259" key="14">
    <source>
        <dbReference type="PROSITE" id="PS51192"/>
    </source>
</evidence>
<gene>
    <name evidence="16" type="ORF">BCR33DRAFT_664217</name>
</gene>
<dbReference type="Pfam" id="PF00270">
    <property type="entry name" value="DEAD"/>
    <property type="match status" value="1"/>
</dbReference>
<evidence type="ECO:0000256" key="3">
    <source>
        <dbReference type="ARBA" id="ARBA00012552"/>
    </source>
</evidence>
<keyword evidence="6 12" id="KW-0547">Nucleotide-binding</keyword>
<evidence type="ECO:0000256" key="9">
    <source>
        <dbReference type="ARBA" id="ARBA00022840"/>
    </source>
</evidence>
<keyword evidence="9 12" id="KW-0067">ATP-binding</keyword>
<comment type="function">
    <text evidence="11">ATP-dependent RNA helicase required for 60S ribosomal subunit synthesis. Involved in efficient pre-rRNA processing, predominantly at site A3, which is necessary for the normal formation of 25S and 5.8S rRNAs.</text>
</comment>
<evidence type="ECO:0000256" key="5">
    <source>
        <dbReference type="ARBA" id="ARBA00022552"/>
    </source>
</evidence>
<dbReference type="InterPro" id="IPR044742">
    <property type="entry name" value="DEAD/DEAH_RhlB"/>
</dbReference>
<evidence type="ECO:0000256" key="11">
    <source>
        <dbReference type="ARBA" id="ARBA00037449"/>
    </source>
</evidence>
<dbReference type="CDD" id="cd18787">
    <property type="entry name" value="SF2_C_DEAD"/>
    <property type="match status" value="1"/>
</dbReference>
<protein>
    <recommendedName>
        <fullName evidence="3">RNA helicase</fullName>
        <ecNumber evidence="3">3.6.4.13</ecNumber>
    </recommendedName>
</protein>
<keyword evidence="5" id="KW-0698">rRNA processing</keyword>
<evidence type="ECO:0000256" key="4">
    <source>
        <dbReference type="ARBA" id="ARBA00022517"/>
    </source>
</evidence>
<dbReference type="GO" id="GO:0016787">
    <property type="term" value="F:hydrolase activity"/>
    <property type="evidence" value="ECO:0007669"/>
    <property type="project" value="UniProtKB-KW"/>
</dbReference>
<dbReference type="EMBL" id="MCGO01000056">
    <property type="protein sequence ID" value="ORY36273.1"/>
    <property type="molecule type" value="Genomic_DNA"/>
</dbReference>
<dbReference type="PROSITE" id="PS51192">
    <property type="entry name" value="HELICASE_ATP_BIND_1"/>
    <property type="match status" value="1"/>
</dbReference>
<evidence type="ECO:0000313" key="16">
    <source>
        <dbReference type="EMBL" id="ORY36273.1"/>
    </source>
</evidence>
<dbReference type="GO" id="GO:0003724">
    <property type="term" value="F:RNA helicase activity"/>
    <property type="evidence" value="ECO:0007669"/>
    <property type="project" value="UniProtKB-EC"/>
</dbReference>
<evidence type="ECO:0000256" key="13">
    <source>
        <dbReference type="SAM" id="MobiDB-lite"/>
    </source>
</evidence>
<dbReference type="Proteomes" id="UP000193642">
    <property type="component" value="Unassembled WGS sequence"/>
</dbReference>
<evidence type="ECO:0000256" key="8">
    <source>
        <dbReference type="ARBA" id="ARBA00022806"/>
    </source>
</evidence>
<dbReference type="FunFam" id="3.40.50.300:FF:000008">
    <property type="entry name" value="ATP-dependent RNA helicase RhlB"/>
    <property type="match status" value="1"/>
</dbReference>
<evidence type="ECO:0000313" key="17">
    <source>
        <dbReference type="Proteomes" id="UP000193642"/>
    </source>
</evidence>
<keyword evidence="10" id="KW-0539">Nucleus</keyword>
<keyword evidence="8 12" id="KW-0347">Helicase</keyword>
<dbReference type="PROSITE" id="PS00039">
    <property type="entry name" value="DEAD_ATP_HELICASE"/>
    <property type="match status" value="1"/>
</dbReference>
<organism evidence="16 17">
    <name type="scientific">Rhizoclosmatium globosum</name>
    <dbReference type="NCBI Taxonomy" id="329046"/>
    <lineage>
        <taxon>Eukaryota</taxon>
        <taxon>Fungi</taxon>
        <taxon>Fungi incertae sedis</taxon>
        <taxon>Chytridiomycota</taxon>
        <taxon>Chytridiomycota incertae sedis</taxon>
        <taxon>Chytridiomycetes</taxon>
        <taxon>Chytridiales</taxon>
        <taxon>Chytriomycetaceae</taxon>
        <taxon>Rhizoclosmatium</taxon>
    </lineage>
</organism>